<gene>
    <name evidence="1" type="ORF">H4696_003252</name>
</gene>
<protein>
    <submittedName>
        <fullName evidence="1">Uncharacterized protein</fullName>
    </submittedName>
</protein>
<name>A0ABR9HYZ3_9PSEU</name>
<organism evidence="1 2">
    <name type="scientific">Amycolatopsis lexingtonensis</name>
    <dbReference type="NCBI Taxonomy" id="218822"/>
    <lineage>
        <taxon>Bacteria</taxon>
        <taxon>Bacillati</taxon>
        <taxon>Actinomycetota</taxon>
        <taxon>Actinomycetes</taxon>
        <taxon>Pseudonocardiales</taxon>
        <taxon>Pseudonocardiaceae</taxon>
        <taxon>Amycolatopsis</taxon>
    </lineage>
</organism>
<keyword evidence="2" id="KW-1185">Reference proteome</keyword>
<proteinExistence type="predicted"/>
<sequence length="213" mass="23152">MDLGQVFAGVPRAGSVVGCAYCYSRSDLDLLGGDPALVPDDLVAAFAREVTDHWTQEQYGLVWRGLAPRILAVLEASPDELLLRGLAFARFSAWPAEERDAVRAALRAMLARAVTGAPPPRDVATLVCAAAHVDHDLPHWLSHLDTLPADADAGIAALARYWADDLAVGGEPSLWWFPSDPAAPIRDWLYSDALHERLSRMDDQSTLMAIARM</sequence>
<reference evidence="1 2" key="1">
    <citation type="submission" date="2020-10" db="EMBL/GenBank/DDBJ databases">
        <title>Sequencing the genomes of 1000 actinobacteria strains.</title>
        <authorList>
            <person name="Klenk H.-P."/>
        </authorList>
    </citation>
    <scope>NUCLEOTIDE SEQUENCE [LARGE SCALE GENOMIC DNA]</scope>
    <source>
        <strain evidence="1 2">DSM 44653</strain>
    </source>
</reference>
<dbReference type="Proteomes" id="UP000631670">
    <property type="component" value="Unassembled WGS sequence"/>
</dbReference>
<accession>A0ABR9HYZ3</accession>
<evidence type="ECO:0000313" key="1">
    <source>
        <dbReference type="EMBL" id="MBE1496152.1"/>
    </source>
</evidence>
<comment type="caution">
    <text evidence="1">The sequence shown here is derived from an EMBL/GenBank/DDBJ whole genome shotgun (WGS) entry which is preliminary data.</text>
</comment>
<dbReference type="RefSeq" id="WP_086861323.1">
    <property type="nucleotide sequence ID" value="NZ_JADBEG010000001.1"/>
</dbReference>
<evidence type="ECO:0000313" key="2">
    <source>
        <dbReference type="Proteomes" id="UP000631670"/>
    </source>
</evidence>
<dbReference type="EMBL" id="JADBEG010000001">
    <property type="protein sequence ID" value="MBE1496152.1"/>
    <property type="molecule type" value="Genomic_DNA"/>
</dbReference>